<evidence type="ECO:0000256" key="1">
    <source>
        <dbReference type="SAM" id="MobiDB-lite"/>
    </source>
</evidence>
<feature type="region of interest" description="Disordered" evidence="1">
    <location>
        <begin position="1"/>
        <end position="20"/>
    </location>
</feature>
<dbReference type="PANTHER" id="PTHR37449">
    <property type="match status" value="1"/>
</dbReference>
<proteinExistence type="predicted"/>
<dbReference type="OrthoDB" id="4092442at2759"/>
<dbReference type="AlphaFoldDB" id="A0A9P8Q453"/>
<evidence type="ECO:0000313" key="2">
    <source>
        <dbReference type="EMBL" id="KAH3682782.1"/>
    </source>
</evidence>
<protein>
    <submittedName>
        <fullName evidence="2">Uncharacterized protein</fullName>
    </submittedName>
</protein>
<accession>A0A9P8Q453</accession>
<comment type="caution">
    <text evidence="2">The sequence shown here is derived from an EMBL/GenBank/DDBJ whole genome shotgun (WGS) entry which is preliminary data.</text>
</comment>
<organism evidence="2 3">
    <name type="scientific">Wickerhamomyces pijperi</name>
    <name type="common">Yeast</name>
    <name type="synonym">Pichia pijperi</name>
    <dbReference type="NCBI Taxonomy" id="599730"/>
    <lineage>
        <taxon>Eukaryota</taxon>
        <taxon>Fungi</taxon>
        <taxon>Dikarya</taxon>
        <taxon>Ascomycota</taxon>
        <taxon>Saccharomycotina</taxon>
        <taxon>Saccharomycetes</taxon>
        <taxon>Phaffomycetales</taxon>
        <taxon>Wickerhamomycetaceae</taxon>
        <taxon>Wickerhamomyces</taxon>
    </lineage>
</organism>
<feature type="compositionally biased region" description="Polar residues" evidence="1">
    <location>
        <begin position="7"/>
        <end position="20"/>
    </location>
</feature>
<dbReference type="PANTHER" id="PTHR37449:SF1">
    <property type="entry name" value="OS02G0159950 PROTEIN"/>
    <property type="match status" value="1"/>
</dbReference>
<keyword evidence="3" id="KW-1185">Reference proteome</keyword>
<reference evidence="2" key="2">
    <citation type="submission" date="2021-01" db="EMBL/GenBank/DDBJ databases">
        <authorList>
            <person name="Schikora-Tamarit M.A."/>
        </authorList>
    </citation>
    <scope>NUCLEOTIDE SEQUENCE</scope>
    <source>
        <strain evidence="2">CBS2887</strain>
    </source>
</reference>
<dbReference type="Proteomes" id="UP000774326">
    <property type="component" value="Unassembled WGS sequence"/>
</dbReference>
<reference evidence="2" key="1">
    <citation type="journal article" date="2021" name="Open Biol.">
        <title>Shared evolutionary footprints suggest mitochondrial oxidative damage underlies multiple complex I losses in fungi.</title>
        <authorList>
            <person name="Schikora-Tamarit M.A."/>
            <person name="Marcet-Houben M."/>
            <person name="Nosek J."/>
            <person name="Gabaldon T."/>
        </authorList>
    </citation>
    <scope>NUCLEOTIDE SEQUENCE</scope>
    <source>
        <strain evidence="2">CBS2887</strain>
    </source>
</reference>
<sequence length="183" mass="19791">MAANPASWANKTTSAPEQPSVNSAMCFKSTSCSSRFIFLVLLIRISTITTPFNSSTPSISFNREVKTLLEAEVEPPPLARSEERASISSKKMIEGEAALAFLKISRIAFSDSPTYLLKISGPLTARKFTPDSVARALAVSVLEQPGGPYSRTPFGEETPNLLKVSEASSGNWIISFNFCFNSS</sequence>
<evidence type="ECO:0000313" key="3">
    <source>
        <dbReference type="Proteomes" id="UP000774326"/>
    </source>
</evidence>
<dbReference type="EMBL" id="JAEUBG010003411">
    <property type="protein sequence ID" value="KAH3682782.1"/>
    <property type="molecule type" value="Genomic_DNA"/>
</dbReference>
<name>A0A9P8Q453_WICPI</name>
<gene>
    <name evidence="2" type="ORF">WICPIJ_006241</name>
</gene>